<evidence type="ECO:0000313" key="1">
    <source>
        <dbReference type="EMBL" id="PFK29002.1"/>
    </source>
</evidence>
<dbReference type="AlphaFoldDB" id="A0A2B0LAB7"/>
<proteinExistence type="predicted"/>
<gene>
    <name evidence="1" type="ORF">COI93_23770</name>
</gene>
<reference evidence="1 2" key="1">
    <citation type="submission" date="2017-09" db="EMBL/GenBank/DDBJ databases">
        <title>Large-scale bioinformatics analysis of Bacillus genomes uncovers conserved roles of natural products in bacterial physiology.</title>
        <authorList>
            <consortium name="Agbiome Team Llc"/>
            <person name="Bleich R.M."/>
            <person name="Grubbs K.J."/>
            <person name="Santa Maria K.C."/>
            <person name="Allen S.E."/>
            <person name="Farag S."/>
            <person name="Shank E.A."/>
            <person name="Bowers A."/>
        </authorList>
    </citation>
    <scope>NUCLEOTIDE SEQUENCE [LARGE SCALE GENOMIC DNA]</scope>
    <source>
        <strain evidence="1 2">AFS083043</strain>
    </source>
</reference>
<dbReference type="EMBL" id="NUWN01000140">
    <property type="protein sequence ID" value="PFK29002.1"/>
    <property type="molecule type" value="Genomic_DNA"/>
</dbReference>
<protein>
    <submittedName>
        <fullName evidence="1">N-acetylmuramoyl-L-alanine amidase</fullName>
    </submittedName>
</protein>
<sequence>MNGAPQYKVHNIKAKTYYITASEAYVHVK</sequence>
<accession>A0A2B0LAB7</accession>
<name>A0A2B0LAB7_BACCE</name>
<dbReference type="Proteomes" id="UP000242656">
    <property type="component" value="Unassembled WGS sequence"/>
</dbReference>
<evidence type="ECO:0000313" key="2">
    <source>
        <dbReference type="Proteomes" id="UP000242656"/>
    </source>
</evidence>
<comment type="caution">
    <text evidence="1">The sequence shown here is derived from an EMBL/GenBank/DDBJ whole genome shotgun (WGS) entry which is preliminary data.</text>
</comment>
<organism evidence="1 2">
    <name type="scientific">Bacillus cereus</name>
    <dbReference type="NCBI Taxonomy" id="1396"/>
    <lineage>
        <taxon>Bacteria</taxon>
        <taxon>Bacillati</taxon>
        <taxon>Bacillota</taxon>
        <taxon>Bacilli</taxon>
        <taxon>Bacillales</taxon>
        <taxon>Bacillaceae</taxon>
        <taxon>Bacillus</taxon>
        <taxon>Bacillus cereus group</taxon>
    </lineage>
</organism>